<dbReference type="AlphaFoldDB" id="A0A803P2C0"/>
<sequence length="765" mass="86507">MVACEGCSDHGGFNDVVGNTLTQPFSIKLDRNNYTLWRNLVSTIIMGHRLEGYVNGTKPCPTEFVGAPGNGENTPARSLWVALENLYGAHSRAKMDDTRTKIQTTRKGGTTMADYLLRSKRESKPWWQLKWKLCREFGGEVETPSPHVKCVRIGTLRSIVTMIMMRLSWALHQTTTTIMVKRSKIPAYIATPRDCWIIEGSDIATRKVVLQGRLKDGLYQLEGSTIRSNSHDPSAANTPNLAHESFLSSVSYFSNLVESSSKSVFSVNQSHVNQKDIWHRRLGHPSSKVLSQVLSMANVKVHINENQLFCEACQYGKSHALPFKTSNNRATKVLELIHTDLWGPSPVMSNTNLRYYIHFVDDFSRYTWIYPLKAKSDALGAFIQFKNLVENQFDTKIKKFQTDWGEYQSFSNLVIENGILFQHSCLHTSEQNGRAERKHRYIVELGLTLLAQAHMPLKFWCDAFQTSVFLINRLPTPVLRGKSPIETLFDQVDLSNNLYVDLDFARATATDHVTAGSENIAINEQQDQFVNSRADTSLFLLKTSKFVIMVLIYVDDIVITGNVSQEVNNFIAKLHKVFALKDLGPLNYFLGIEIFRDATGMYLSQEKYVSELLKRLEMTSIKPCATPMTGGKPLSIQDGTELKDFTQYRSVIGALQYLTHTRPDIAFAVNKLSQFLKCPTSTHWAAVKRISRYLKGTIHYGIHIKYNDKLSVVGYCDADWACCPNDRKSIAGYCVYLGDSLTSWCSKKQSVVARSSTEFEYRALA</sequence>
<feature type="domain" description="Integrase catalytic" evidence="3">
    <location>
        <begin position="318"/>
        <end position="492"/>
    </location>
</feature>
<dbReference type="PANTHER" id="PTHR42648">
    <property type="entry name" value="TRANSPOSASE, PUTATIVE-RELATED"/>
    <property type="match status" value="1"/>
</dbReference>
<evidence type="ECO:0000256" key="1">
    <source>
        <dbReference type="ARBA" id="ARBA00022723"/>
    </source>
</evidence>
<dbReference type="Gramene" id="evm.model.02.733">
    <property type="protein sequence ID" value="cds.evm.model.02.733"/>
    <property type="gene ID" value="evm.TU.02.733"/>
</dbReference>
<evidence type="ECO:0000259" key="3">
    <source>
        <dbReference type="PROSITE" id="PS50994"/>
    </source>
</evidence>
<dbReference type="Pfam" id="PF07727">
    <property type="entry name" value="RVT_2"/>
    <property type="match status" value="1"/>
</dbReference>
<keyword evidence="1" id="KW-0479">Metal-binding</keyword>
<dbReference type="GO" id="GO:0016787">
    <property type="term" value="F:hydrolase activity"/>
    <property type="evidence" value="ECO:0007669"/>
    <property type="project" value="UniProtKB-KW"/>
</dbReference>
<name>A0A803P2C0_CANSA</name>
<protein>
    <recommendedName>
        <fullName evidence="3">Integrase catalytic domain-containing protein</fullName>
    </recommendedName>
</protein>
<dbReference type="InterPro" id="IPR036397">
    <property type="entry name" value="RNaseH_sf"/>
</dbReference>
<dbReference type="PROSITE" id="PS50994">
    <property type="entry name" value="INTEGRASE"/>
    <property type="match status" value="1"/>
</dbReference>
<evidence type="ECO:0000256" key="2">
    <source>
        <dbReference type="ARBA" id="ARBA00022801"/>
    </source>
</evidence>
<reference evidence="4" key="1">
    <citation type="submission" date="2018-11" db="EMBL/GenBank/DDBJ databases">
        <authorList>
            <person name="Grassa J C."/>
        </authorList>
    </citation>
    <scope>NUCLEOTIDE SEQUENCE [LARGE SCALE GENOMIC DNA]</scope>
</reference>
<dbReference type="InterPro" id="IPR001584">
    <property type="entry name" value="Integrase_cat-core"/>
</dbReference>
<keyword evidence="2" id="KW-0378">Hydrolase</keyword>
<dbReference type="InterPro" id="IPR025724">
    <property type="entry name" value="GAG-pre-integrase_dom"/>
</dbReference>
<dbReference type="InterPro" id="IPR013103">
    <property type="entry name" value="RVT_2"/>
</dbReference>
<dbReference type="SUPFAM" id="SSF56672">
    <property type="entry name" value="DNA/RNA polymerases"/>
    <property type="match status" value="1"/>
</dbReference>
<dbReference type="Pfam" id="PF13976">
    <property type="entry name" value="gag_pre-integrs"/>
    <property type="match status" value="1"/>
</dbReference>
<dbReference type="GO" id="GO:0003676">
    <property type="term" value="F:nucleic acid binding"/>
    <property type="evidence" value="ECO:0007669"/>
    <property type="project" value="InterPro"/>
</dbReference>
<dbReference type="Proteomes" id="UP000596661">
    <property type="component" value="Chromosome 2"/>
</dbReference>
<organism evidence="4 5">
    <name type="scientific">Cannabis sativa</name>
    <name type="common">Hemp</name>
    <name type="synonym">Marijuana</name>
    <dbReference type="NCBI Taxonomy" id="3483"/>
    <lineage>
        <taxon>Eukaryota</taxon>
        <taxon>Viridiplantae</taxon>
        <taxon>Streptophyta</taxon>
        <taxon>Embryophyta</taxon>
        <taxon>Tracheophyta</taxon>
        <taxon>Spermatophyta</taxon>
        <taxon>Magnoliopsida</taxon>
        <taxon>eudicotyledons</taxon>
        <taxon>Gunneridae</taxon>
        <taxon>Pentapetalae</taxon>
        <taxon>rosids</taxon>
        <taxon>fabids</taxon>
        <taxon>Rosales</taxon>
        <taxon>Cannabaceae</taxon>
        <taxon>Cannabis</taxon>
    </lineage>
</organism>
<dbReference type="InterPro" id="IPR043502">
    <property type="entry name" value="DNA/RNA_pol_sf"/>
</dbReference>
<dbReference type="EMBL" id="UZAU01000130">
    <property type="status" value="NOT_ANNOTATED_CDS"/>
    <property type="molecule type" value="Genomic_DNA"/>
</dbReference>
<keyword evidence="5" id="KW-1185">Reference proteome</keyword>
<accession>A0A803P2C0</accession>
<dbReference type="GO" id="GO:0015074">
    <property type="term" value="P:DNA integration"/>
    <property type="evidence" value="ECO:0007669"/>
    <property type="project" value="InterPro"/>
</dbReference>
<evidence type="ECO:0000313" key="5">
    <source>
        <dbReference type="Proteomes" id="UP000596661"/>
    </source>
</evidence>
<evidence type="ECO:0000313" key="4">
    <source>
        <dbReference type="EnsemblPlants" id="cds.evm.model.02.733"/>
    </source>
</evidence>
<dbReference type="EnsemblPlants" id="evm.model.02.733">
    <property type="protein sequence ID" value="cds.evm.model.02.733"/>
    <property type="gene ID" value="evm.TU.02.733"/>
</dbReference>
<dbReference type="PANTHER" id="PTHR42648:SF26">
    <property type="entry name" value="INTEGRASE CATALYTIC DOMAIN-CONTAINING PROTEIN"/>
    <property type="match status" value="1"/>
</dbReference>
<dbReference type="SUPFAM" id="SSF53098">
    <property type="entry name" value="Ribonuclease H-like"/>
    <property type="match status" value="1"/>
</dbReference>
<dbReference type="OMA" id="HIVEMGM"/>
<proteinExistence type="predicted"/>
<dbReference type="InterPro" id="IPR039537">
    <property type="entry name" value="Retrotran_Ty1/copia-like"/>
</dbReference>
<dbReference type="CDD" id="cd09272">
    <property type="entry name" value="RNase_HI_RT_Ty1"/>
    <property type="match status" value="1"/>
</dbReference>
<reference evidence="4" key="2">
    <citation type="submission" date="2021-03" db="UniProtKB">
        <authorList>
            <consortium name="EnsemblPlants"/>
        </authorList>
    </citation>
    <scope>IDENTIFICATION</scope>
</reference>
<dbReference type="InterPro" id="IPR012337">
    <property type="entry name" value="RNaseH-like_sf"/>
</dbReference>
<dbReference type="Gene3D" id="3.30.420.10">
    <property type="entry name" value="Ribonuclease H-like superfamily/Ribonuclease H"/>
    <property type="match status" value="1"/>
</dbReference>
<dbReference type="GO" id="GO:0046872">
    <property type="term" value="F:metal ion binding"/>
    <property type="evidence" value="ECO:0007669"/>
    <property type="project" value="UniProtKB-KW"/>
</dbReference>